<proteinExistence type="predicted"/>
<evidence type="ECO:0000313" key="3">
    <source>
        <dbReference type="Proteomes" id="UP000651112"/>
    </source>
</evidence>
<keyword evidence="3" id="KW-1185">Reference proteome</keyword>
<dbReference type="PANTHER" id="PTHR39206">
    <property type="entry name" value="SLL8004 PROTEIN"/>
    <property type="match status" value="1"/>
</dbReference>
<evidence type="ECO:0000313" key="2">
    <source>
        <dbReference type="EMBL" id="MBD1421019.1"/>
    </source>
</evidence>
<dbReference type="PANTHER" id="PTHR39206:SF1">
    <property type="entry name" value="SLL8004 PROTEIN"/>
    <property type="match status" value="1"/>
</dbReference>
<gene>
    <name evidence="2" type="ORF">H8B21_05460</name>
</gene>
<organism evidence="2 3">
    <name type="scientific">Sphingobacterium chuzhouense</name>
    <dbReference type="NCBI Taxonomy" id="1742264"/>
    <lineage>
        <taxon>Bacteria</taxon>
        <taxon>Pseudomonadati</taxon>
        <taxon>Bacteroidota</taxon>
        <taxon>Sphingobacteriia</taxon>
        <taxon>Sphingobacteriales</taxon>
        <taxon>Sphingobacteriaceae</taxon>
        <taxon>Sphingobacterium</taxon>
    </lineage>
</organism>
<sequence>MLPDYPQLLILAGPNGAGKSTFSKDMSSPGAFIFDADKEIARFEAQFPGLPFESIAYAVDQYFLDQVDEALKNRTDFTIETNFRDPGLIMDTVSRFKGQGYTVGLVYIGLRSVELSMERVAARVKAGGHAVDAASISYNYEEGLKNLSYFAGRFYNVELIDASEESYNLKSLVSVQNRQLVYLSEYRPAWAESAISGIQKHFNRRSPQRDDDTSYRRGPRGPRR</sequence>
<dbReference type="SUPFAM" id="SSF52540">
    <property type="entry name" value="P-loop containing nucleoside triphosphate hydrolases"/>
    <property type="match status" value="1"/>
</dbReference>
<dbReference type="Pfam" id="PF13671">
    <property type="entry name" value="AAA_33"/>
    <property type="match status" value="1"/>
</dbReference>
<reference evidence="2 3" key="1">
    <citation type="submission" date="2020-08" db="EMBL/GenBank/DDBJ databases">
        <title>Sphingobacterium sp. DN00404 isolated from aquaculture water.</title>
        <authorList>
            <person name="Zhang M."/>
        </authorList>
    </citation>
    <scope>NUCLEOTIDE SEQUENCE [LARGE SCALE GENOMIC DNA]</scope>
    <source>
        <strain evidence="2 3">KCTC 42746</strain>
    </source>
</reference>
<protein>
    <submittedName>
        <fullName evidence="2">Zeta toxin family protein</fullName>
    </submittedName>
</protein>
<feature type="region of interest" description="Disordered" evidence="1">
    <location>
        <begin position="201"/>
        <end position="224"/>
    </location>
</feature>
<dbReference type="RefSeq" id="WP_190312738.1">
    <property type="nucleotide sequence ID" value="NZ_JACNYL010000001.1"/>
</dbReference>
<dbReference type="EMBL" id="JACNYL010000001">
    <property type="protein sequence ID" value="MBD1421019.1"/>
    <property type="molecule type" value="Genomic_DNA"/>
</dbReference>
<evidence type="ECO:0000256" key="1">
    <source>
        <dbReference type="SAM" id="MobiDB-lite"/>
    </source>
</evidence>
<dbReference type="Gene3D" id="3.40.50.300">
    <property type="entry name" value="P-loop containing nucleotide triphosphate hydrolases"/>
    <property type="match status" value="1"/>
</dbReference>
<comment type="caution">
    <text evidence="2">The sequence shown here is derived from an EMBL/GenBank/DDBJ whole genome shotgun (WGS) entry which is preliminary data.</text>
</comment>
<dbReference type="Proteomes" id="UP000651112">
    <property type="component" value="Unassembled WGS sequence"/>
</dbReference>
<accession>A0ABR7XPC1</accession>
<dbReference type="InterPro" id="IPR027417">
    <property type="entry name" value="P-loop_NTPase"/>
</dbReference>
<name>A0ABR7XPC1_9SPHI</name>